<name>A0A0A2KUL4_PENIT</name>
<dbReference type="OrthoDB" id="4340892at2759"/>
<proteinExistence type="predicted"/>
<reference evidence="1 2" key="1">
    <citation type="journal article" date="2015" name="Mol. Plant Microbe Interact.">
        <title>Genome, transcriptome, and functional analyses of Penicillium expansum provide new insights into secondary metabolism and pathogenicity.</title>
        <authorList>
            <person name="Ballester A.R."/>
            <person name="Marcet-Houben M."/>
            <person name="Levin E."/>
            <person name="Sela N."/>
            <person name="Selma-Lazaro C."/>
            <person name="Carmona L."/>
            <person name="Wisniewski M."/>
            <person name="Droby S."/>
            <person name="Gonzalez-Candelas L."/>
            <person name="Gabaldon T."/>
        </authorList>
    </citation>
    <scope>NUCLEOTIDE SEQUENCE [LARGE SCALE GENOMIC DNA]</scope>
    <source>
        <strain evidence="1 2">PHI-1</strain>
    </source>
</reference>
<sequence length="131" mass="14970">MGQDSVFIMRSDYLPGFDDELWVLVDTQLSEDPDNEEANWVTVMIPEEMNETHSDEEIVEYALDHIRTRQAIVSEVALHNTEVSCISIPVPMDIVGTIGILTRAENDLKNWLEYITNGMVSLNREVIFGRQ</sequence>
<protein>
    <submittedName>
        <fullName evidence="1">Uncharacterized protein</fullName>
    </submittedName>
</protein>
<dbReference type="EMBL" id="JQGA01000925">
    <property type="protein sequence ID" value="KGO71517.1"/>
    <property type="molecule type" value="Genomic_DNA"/>
</dbReference>
<dbReference type="HOGENOM" id="CLU_1928316_0_0_1"/>
<dbReference type="AlphaFoldDB" id="A0A0A2KUL4"/>
<accession>A0A0A2KUL4</accession>
<organism evidence="1 2">
    <name type="scientific">Penicillium italicum</name>
    <name type="common">Blue mold</name>
    <dbReference type="NCBI Taxonomy" id="40296"/>
    <lineage>
        <taxon>Eukaryota</taxon>
        <taxon>Fungi</taxon>
        <taxon>Dikarya</taxon>
        <taxon>Ascomycota</taxon>
        <taxon>Pezizomycotina</taxon>
        <taxon>Eurotiomycetes</taxon>
        <taxon>Eurotiomycetidae</taxon>
        <taxon>Eurotiales</taxon>
        <taxon>Aspergillaceae</taxon>
        <taxon>Penicillium</taxon>
    </lineage>
</organism>
<gene>
    <name evidence="1" type="ORF">PITC_051580</name>
</gene>
<evidence type="ECO:0000313" key="2">
    <source>
        <dbReference type="Proteomes" id="UP000030104"/>
    </source>
</evidence>
<comment type="caution">
    <text evidence="1">The sequence shown here is derived from an EMBL/GenBank/DDBJ whole genome shotgun (WGS) entry which is preliminary data.</text>
</comment>
<dbReference type="Proteomes" id="UP000030104">
    <property type="component" value="Unassembled WGS sequence"/>
</dbReference>
<dbReference type="PhylomeDB" id="A0A0A2KUL4"/>
<keyword evidence="2" id="KW-1185">Reference proteome</keyword>
<evidence type="ECO:0000313" key="1">
    <source>
        <dbReference type="EMBL" id="KGO71517.1"/>
    </source>
</evidence>
<dbReference type="OMA" id="DNEEADW"/>